<gene>
    <name evidence="3" type="ORF">HNAJ_LOCUS8243</name>
</gene>
<organism evidence="5">
    <name type="scientific">Rodentolepis nana</name>
    <name type="common">Dwarf tapeworm</name>
    <name type="synonym">Hymenolepis nana</name>
    <dbReference type="NCBI Taxonomy" id="102285"/>
    <lineage>
        <taxon>Eukaryota</taxon>
        <taxon>Metazoa</taxon>
        <taxon>Spiralia</taxon>
        <taxon>Lophotrochozoa</taxon>
        <taxon>Platyhelminthes</taxon>
        <taxon>Cestoda</taxon>
        <taxon>Eucestoda</taxon>
        <taxon>Cyclophyllidea</taxon>
        <taxon>Hymenolepididae</taxon>
        <taxon>Rodentolepis</taxon>
    </lineage>
</organism>
<dbReference type="EMBL" id="UZAE01012234">
    <property type="protein sequence ID" value="VDO04127.1"/>
    <property type="molecule type" value="Genomic_DNA"/>
</dbReference>
<reference evidence="5" key="1">
    <citation type="submission" date="2017-02" db="UniProtKB">
        <authorList>
            <consortium name="WormBaseParasite"/>
        </authorList>
    </citation>
    <scope>IDENTIFICATION</scope>
</reference>
<protein>
    <recommendedName>
        <fullName evidence="2">Protein FAM221A</fullName>
    </recommendedName>
</protein>
<dbReference type="OrthoDB" id="310364at2759"/>
<accession>A0A0R3TLV2</accession>
<dbReference type="InterPro" id="IPR026755">
    <property type="entry name" value="Fam221a/b"/>
</dbReference>
<dbReference type="STRING" id="102285.A0A0R3TLV2"/>
<dbReference type="Proteomes" id="UP000278807">
    <property type="component" value="Unassembled WGS sequence"/>
</dbReference>
<dbReference type="Pfam" id="PF14753">
    <property type="entry name" value="FAM221"/>
    <property type="match status" value="1"/>
</dbReference>
<keyword evidence="4" id="KW-1185">Reference proteome</keyword>
<proteinExistence type="inferred from homology"/>
<dbReference type="PANTHER" id="PTHR31214:SF2">
    <property type="entry name" value="PROTEIN FAM221A"/>
    <property type="match status" value="1"/>
</dbReference>
<dbReference type="AlphaFoldDB" id="A0A0R3TLV2"/>
<dbReference type="PANTHER" id="PTHR31214">
    <property type="entry name" value="PROTEIN FAM221A-RELATED"/>
    <property type="match status" value="1"/>
</dbReference>
<evidence type="ECO:0000313" key="3">
    <source>
        <dbReference type="EMBL" id="VDO04127.1"/>
    </source>
</evidence>
<name>A0A0R3TLV2_RODNA</name>
<evidence type="ECO:0000313" key="5">
    <source>
        <dbReference type="WBParaSite" id="HNAJ_0000824701-mRNA-1"/>
    </source>
</evidence>
<reference evidence="3 4" key="2">
    <citation type="submission" date="2018-11" db="EMBL/GenBank/DDBJ databases">
        <authorList>
            <consortium name="Pathogen Informatics"/>
        </authorList>
    </citation>
    <scope>NUCLEOTIDE SEQUENCE [LARGE SCALE GENOMIC DNA]</scope>
</reference>
<evidence type="ECO:0000256" key="1">
    <source>
        <dbReference type="ARBA" id="ARBA00011026"/>
    </source>
</evidence>
<sequence>MSNTIRISAEDAAAIDEYVLYQRIVGDDDNGHPFTPAQFEAYKQRVFPMRLKNRVYICWTNPRGLDCMLIGPESQCFCTHRYRQHKTDFPFIPPERPIPQPCSKCSCQTFHYMPRIIGGSPRCHCKHEATEHKVIKPYLCTRSNCQCTGFKTSATCDCGFSAHEHTTMSETAEERRARGRPIGQPCIFQAMGGLTGFSSLLPGMARMDSSGAGGTLSEEELNAPISANDHPFLRAHAGLIEAFERSQRKTEG</sequence>
<dbReference type="WBParaSite" id="HNAJ_0000824701-mRNA-1">
    <property type="protein sequence ID" value="HNAJ_0000824701-mRNA-1"/>
    <property type="gene ID" value="HNAJ_0000824701"/>
</dbReference>
<evidence type="ECO:0000256" key="2">
    <source>
        <dbReference type="ARBA" id="ARBA00039630"/>
    </source>
</evidence>
<evidence type="ECO:0000313" key="4">
    <source>
        <dbReference type="Proteomes" id="UP000278807"/>
    </source>
</evidence>
<comment type="similarity">
    <text evidence="1">Belongs to the FAM221 family.</text>
</comment>